<organism evidence="3 4">
    <name type="scientific">Thiohalobacter thiocyanaticus</name>
    <dbReference type="NCBI Taxonomy" id="585455"/>
    <lineage>
        <taxon>Bacteria</taxon>
        <taxon>Pseudomonadati</taxon>
        <taxon>Pseudomonadota</taxon>
        <taxon>Gammaproteobacteria</taxon>
        <taxon>Thiohalobacterales</taxon>
        <taxon>Thiohalobacteraceae</taxon>
        <taxon>Thiohalobacter</taxon>
    </lineage>
</organism>
<reference evidence="3 4" key="1">
    <citation type="journal article" date="2010" name="Int. J. Syst. Evol. Microbiol.">
        <title>Thiohalobacter thiocyanaticus gen. nov., sp. nov., a moderately halophilic, sulfur-oxidizing gammaproteobacterium from hypersaline lakes, that utilizes thiocyanate.</title>
        <authorList>
            <person name="Sorokin D.Y."/>
            <person name="Kovaleva O.L."/>
            <person name="Tourova T.P."/>
            <person name="Muyzer G."/>
        </authorList>
    </citation>
    <scope>NUCLEOTIDE SEQUENCE [LARGE SCALE GENOMIC DNA]</scope>
    <source>
        <strain evidence="3 4">Hrh1</strain>
    </source>
</reference>
<keyword evidence="1" id="KW-0812">Transmembrane</keyword>
<dbReference type="Pfam" id="PF07589">
    <property type="entry name" value="PEP-CTERM"/>
    <property type="match status" value="1"/>
</dbReference>
<comment type="caution">
    <text evidence="3">The sequence shown here is derived from an EMBL/GenBank/DDBJ whole genome shotgun (WGS) entry which is preliminary data.</text>
</comment>
<evidence type="ECO:0000256" key="1">
    <source>
        <dbReference type="SAM" id="Phobius"/>
    </source>
</evidence>
<dbReference type="Proteomes" id="UP000287798">
    <property type="component" value="Unassembled WGS sequence"/>
</dbReference>
<keyword evidence="1" id="KW-0472">Membrane</keyword>
<feature type="domain" description="Ice-binding protein C-terminal" evidence="2">
    <location>
        <begin position="32"/>
        <end position="55"/>
    </location>
</feature>
<dbReference type="InterPro" id="IPR013424">
    <property type="entry name" value="Ice-binding_C"/>
</dbReference>
<proteinExistence type="predicted"/>
<name>A0A426QJV1_9GAMM</name>
<dbReference type="AlphaFoldDB" id="A0A426QJV1"/>
<gene>
    <name evidence="3" type="ORF">D6C00_08830</name>
</gene>
<keyword evidence="1" id="KW-1133">Transmembrane helix</keyword>
<evidence type="ECO:0000259" key="2">
    <source>
        <dbReference type="Pfam" id="PF07589"/>
    </source>
</evidence>
<protein>
    <submittedName>
        <fullName evidence="3">PEP-CTERM sorting domain-containing protein</fullName>
    </submittedName>
</protein>
<evidence type="ECO:0000313" key="4">
    <source>
        <dbReference type="Proteomes" id="UP000287798"/>
    </source>
</evidence>
<dbReference type="NCBIfam" id="TIGR02595">
    <property type="entry name" value="PEP_CTERM"/>
    <property type="match status" value="1"/>
</dbReference>
<dbReference type="EMBL" id="QZMU01000001">
    <property type="protein sequence ID" value="RRQ22044.1"/>
    <property type="molecule type" value="Genomic_DNA"/>
</dbReference>
<keyword evidence="4" id="KW-1185">Reference proteome</keyword>
<evidence type="ECO:0000313" key="3">
    <source>
        <dbReference type="EMBL" id="RRQ22044.1"/>
    </source>
</evidence>
<accession>A0A426QJV1</accession>
<feature type="transmembrane region" description="Helical" evidence="1">
    <location>
        <begin position="36"/>
        <end position="52"/>
    </location>
</feature>
<sequence length="56" mass="5976">MGVEIMQKLMTALGLFMISSVTWAGTAPPPQPIPEPATWALIGIGAVGMLLARRRK</sequence>